<dbReference type="Gene3D" id="2.60.40.10">
    <property type="entry name" value="Immunoglobulins"/>
    <property type="match status" value="1"/>
</dbReference>
<dbReference type="AlphaFoldDB" id="A0A090VG67"/>
<organism evidence="5 6">
    <name type="scientific">Algibacter lectus</name>
    <dbReference type="NCBI Taxonomy" id="221126"/>
    <lineage>
        <taxon>Bacteria</taxon>
        <taxon>Pseudomonadati</taxon>
        <taxon>Bacteroidota</taxon>
        <taxon>Flavobacteriia</taxon>
        <taxon>Flavobacteriales</taxon>
        <taxon>Flavobacteriaceae</taxon>
        <taxon>Algibacter</taxon>
    </lineage>
</organism>
<dbReference type="Pfam" id="PF03382">
    <property type="entry name" value="DUF285"/>
    <property type="match status" value="2"/>
</dbReference>
<feature type="domain" description="PKD" evidence="4">
    <location>
        <begin position="305"/>
        <end position="336"/>
    </location>
</feature>
<proteinExistence type="predicted"/>
<dbReference type="InterPro" id="IPR005046">
    <property type="entry name" value="DUF285"/>
</dbReference>
<evidence type="ECO:0000313" key="5">
    <source>
        <dbReference type="EMBL" id="GAL63756.1"/>
    </source>
</evidence>
<dbReference type="InterPro" id="IPR013320">
    <property type="entry name" value="ConA-like_dom_sf"/>
</dbReference>
<keyword evidence="2" id="KW-1015">Disulfide bond</keyword>
<evidence type="ECO:0000313" key="6">
    <source>
        <dbReference type="Proteomes" id="UP000029644"/>
    </source>
</evidence>
<comment type="caution">
    <text evidence="5">The sequence shown here is derived from an EMBL/GenBank/DDBJ whole genome shotgun (WGS) entry which is preliminary data.</text>
</comment>
<name>A0A090VG67_9FLAO</name>
<accession>A0A090VG67</accession>
<dbReference type="SUPFAM" id="SSF49899">
    <property type="entry name" value="Concanavalin A-like lectins/glucanases"/>
    <property type="match status" value="1"/>
</dbReference>
<evidence type="ECO:0000256" key="1">
    <source>
        <dbReference type="ARBA" id="ARBA00022729"/>
    </source>
</evidence>
<dbReference type="InterPro" id="IPR013783">
    <property type="entry name" value="Ig-like_fold"/>
</dbReference>
<keyword evidence="5" id="KW-0378">Hydrolase</keyword>
<dbReference type="Pfam" id="PF18962">
    <property type="entry name" value="Por_Secre_tail"/>
    <property type="match status" value="1"/>
</dbReference>
<dbReference type="RefSeq" id="WP_042505611.1">
    <property type="nucleotide sequence ID" value="NZ_BBNQ01000013.1"/>
</dbReference>
<evidence type="ECO:0000256" key="3">
    <source>
        <dbReference type="SAM" id="SignalP"/>
    </source>
</evidence>
<evidence type="ECO:0000256" key="2">
    <source>
        <dbReference type="ARBA" id="ARBA00023157"/>
    </source>
</evidence>
<dbReference type="Pfam" id="PF13385">
    <property type="entry name" value="Laminin_G_3"/>
    <property type="match status" value="1"/>
</dbReference>
<gene>
    <name evidence="5" type="ORF">JCM19300_2792</name>
</gene>
<dbReference type="SUPFAM" id="SSF49299">
    <property type="entry name" value="PKD domain"/>
    <property type="match status" value="1"/>
</dbReference>
<dbReference type="GO" id="GO:0008843">
    <property type="term" value="F:endochitinase activity"/>
    <property type="evidence" value="ECO:0007669"/>
    <property type="project" value="UniProtKB-EC"/>
</dbReference>
<keyword evidence="5" id="KW-0326">Glycosidase</keyword>
<dbReference type="InterPro" id="IPR026444">
    <property type="entry name" value="Secre_tail"/>
</dbReference>
<protein>
    <submittedName>
        <fullName evidence="5">Chitinase</fullName>
        <ecNumber evidence="5">3.2.1.14</ecNumber>
    </submittedName>
</protein>
<dbReference type="InterPro" id="IPR000601">
    <property type="entry name" value="PKD_dom"/>
</dbReference>
<dbReference type="InterPro" id="IPR006558">
    <property type="entry name" value="LamG-like"/>
</dbReference>
<evidence type="ECO:0000259" key="4">
    <source>
        <dbReference type="PROSITE" id="PS50093"/>
    </source>
</evidence>
<reference evidence="5 6" key="1">
    <citation type="journal article" date="2014" name="Genome Announc.">
        <title>Draft Genome Sequences of Marine Flavobacterium Algibacter lectus Strains SS8 and NR4.</title>
        <authorList>
            <person name="Takatani N."/>
            <person name="Nakanishi M."/>
            <person name="Meirelles P."/>
            <person name="Mino S."/>
            <person name="Suda W."/>
            <person name="Oshima K."/>
            <person name="Hattori M."/>
            <person name="Ohkuma M."/>
            <person name="Hosokawa M."/>
            <person name="Miyashita K."/>
            <person name="Thompson F.L."/>
            <person name="Niwa A."/>
            <person name="Sawabe T."/>
            <person name="Sawabe T."/>
        </authorList>
    </citation>
    <scope>NUCLEOTIDE SEQUENCE [LARGE SCALE GENOMIC DNA]</scope>
    <source>
        <strain evidence="5 6">JCM 19300</strain>
    </source>
</reference>
<dbReference type="OrthoDB" id="9813840at2"/>
<feature type="chain" id="PRO_5001865643" evidence="3">
    <location>
        <begin position="25"/>
        <end position="862"/>
    </location>
</feature>
<feature type="signal peptide" evidence="3">
    <location>
        <begin position="1"/>
        <end position="24"/>
    </location>
</feature>
<dbReference type="Proteomes" id="UP000029644">
    <property type="component" value="Unassembled WGS sequence"/>
</dbReference>
<dbReference type="SMART" id="SM00560">
    <property type="entry name" value="LamGL"/>
    <property type="match status" value="1"/>
</dbReference>
<dbReference type="EC" id="3.2.1.14" evidence="5"/>
<dbReference type="InterPro" id="IPR035986">
    <property type="entry name" value="PKD_dom_sf"/>
</dbReference>
<dbReference type="EMBL" id="BBNQ01000013">
    <property type="protein sequence ID" value="GAL63756.1"/>
    <property type="molecule type" value="Genomic_DNA"/>
</dbReference>
<dbReference type="PROSITE" id="PS50093">
    <property type="entry name" value="PKD"/>
    <property type="match status" value="1"/>
</dbReference>
<dbReference type="Gene3D" id="2.60.120.200">
    <property type="match status" value="1"/>
</dbReference>
<keyword evidence="1 3" id="KW-0732">Signal</keyword>
<dbReference type="GO" id="GO:0005975">
    <property type="term" value="P:carbohydrate metabolic process"/>
    <property type="evidence" value="ECO:0007669"/>
    <property type="project" value="UniProtKB-ARBA"/>
</dbReference>
<dbReference type="NCBIfam" id="TIGR04183">
    <property type="entry name" value="Por_Secre_tail"/>
    <property type="match status" value="1"/>
</dbReference>
<sequence>MKQKKHLKKLCILLLTFVCISAVAQNDNALHFNHGPYIIGDHFSLPNGNDEFTLEVWVKFPELGDRLAIATWANDAAGDADKFSYEFNIEAGRLLYTEWGPVHGWTYHYAPVTMSNDIWHHVAFVRKAYPGDDSADNNIFLYADGVEVYRGKGVDTSDFVTDYFTIGALKFFSGGYQHKFSGAMDELRVWNYAKTQNEIRGQMISKLGATEDNLLAYYPFDEGVAGGDNTLITNVVDVSENSPEGGALVGFDLTGDTSNFVETEDYTSLGQGTFITTWEVDETTGLEIIIPINTNTFYGNYTYDYSVNWGDGNITTETGNADHTYQNAGTYTVTISGDFPAIYFNNTNLIENNLEKIRTVEQWGFIEWENMANAFFGCTNLEVIASDTPNLNAVEYMWGAFRISGVTGQNTDFNSWDVSNVEAFSIMFEHSNFDANITSWDFSSMDVSRSADIFGREDGTGLSDLAPMSCLNTSLTLVGWADNANTPSGYKMAVSDYLDARIVTSSVSELTDNKSWDIKIIHDGACSDSGIESEYFITTWEVEDETGLDITIPINDDYNYEYFIDWGDGSALEFYTGSANYTYGIEGRYDVKIFGNFPAIQFNNEGENSDGVVVNKDKITEVKQWGAIKWQSMSGAFFGCINLDVTATDIPNLENVTDMFAMFDRVKFFEGGNIGQWDVSNVTSLSHIFWGATSFNVDLGDWDVSNVTNMTEMFNSVAMDCNNYANTLIGWAEHEVSEGIVLSVHEYSDAAQAAVNTLTMDKNWTINGTEVTEAACNDTLSINDEVFSNTISVSPNPVTSLLTINGPAGFELKSASVYSIMGKQVLSTISTNIDTNNLPSGLYILKIENTEGQIAIKKIVKQ</sequence>
<dbReference type="CDD" id="cd00146">
    <property type="entry name" value="PKD"/>
    <property type="match status" value="1"/>
</dbReference>